<proteinExistence type="predicted"/>
<dbReference type="Pfam" id="PF11709">
    <property type="entry name" value="Mit_ribos_Mrp51"/>
    <property type="match status" value="1"/>
</dbReference>
<gene>
    <name evidence="2" type="ORF">DFP72DRAFT_873321</name>
</gene>
<dbReference type="PANTHER" id="PTHR28058:SF1">
    <property type="entry name" value="SMALL RIBOSOMAL SUBUNIT PROTEIN BS1M"/>
    <property type="match status" value="1"/>
</dbReference>
<dbReference type="GO" id="GO:0003735">
    <property type="term" value="F:structural constituent of ribosome"/>
    <property type="evidence" value="ECO:0007669"/>
    <property type="project" value="TreeGrafter"/>
</dbReference>
<dbReference type="GO" id="GO:0005763">
    <property type="term" value="C:mitochondrial small ribosomal subunit"/>
    <property type="evidence" value="ECO:0007669"/>
    <property type="project" value="TreeGrafter"/>
</dbReference>
<keyword evidence="3" id="KW-1185">Reference proteome</keyword>
<sequence length="487" mass="54574">MAQAVARAAAKRPAGVLPPPSPFAELLRRSRFASYDPQVKQTYGTPPAYAHRGNWGLKRPIAQRRRNAYITLKSYEDHAMYIEWNNAENQVRFMRRFEELNVTPTVAEGTSLAKNLGAARSAIWLTDSEFDTAKDNEYDYLAQESTDYTPEPELGGHGPGQYADASRLRTKAPLVPQREGPWNYRQPNVEAMNAQEFEAYVNKLRKLRPQFFERIRQELARSAQAGQLKGTTLNPDMSDLQLSMVNNVTSDHRAFLNSFFESEYSARKDDLAASDPETGGALPKDFVRPKIKPQPHRFGGLTYAHPTQLETYYTTTAKPAFLLSEDLNKGKFANQVVHKPVSVSFGGVVAELESTPVGTKPLFSKFGGPSDGKFDQSILPVRVAQFELMQAPRVVGRDGQGVNGVRVREKVVNSVPRAERSVGNPHVPGSREYVAYERRQEAKPMNSFWKPRDSVGRIQTRRAVDAVHTANLINNLRTMGRPKEPEA</sequence>
<evidence type="ECO:0000313" key="3">
    <source>
        <dbReference type="Proteomes" id="UP000521943"/>
    </source>
</evidence>
<dbReference type="GO" id="GO:0070124">
    <property type="term" value="P:mitochondrial translational initiation"/>
    <property type="evidence" value="ECO:0007669"/>
    <property type="project" value="TreeGrafter"/>
</dbReference>
<dbReference type="InterPro" id="IPR016712">
    <property type="entry name" value="Rbsml_bS1m-like"/>
</dbReference>
<name>A0A8H6MCS9_9AGAR</name>
<protein>
    <submittedName>
        <fullName evidence="2">Uncharacterized protein</fullName>
    </submittedName>
</protein>
<dbReference type="EMBL" id="JACGCI010000005">
    <property type="protein sequence ID" value="KAF6763760.1"/>
    <property type="molecule type" value="Genomic_DNA"/>
</dbReference>
<reference evidence="2 3" key="1">
    <citation type="submission" date="2020-07" db="EMBL/GenBank/DDBJ databases">
        <title>Comparative genomics of pyrophilous fungi reveals a link between fire events and developmental genes.</title>
        <authorList>
            <consortium name="DOE Joint Genome Institute"/>
            <person name="Steindorff A.S."/>
            <person name="Carver A."/>
            <person name="Calhoun S."/>
            <person name="Stillman K."/>
            <person name="Liu H."/>
            <person name="Lipzen A."/>
            <person name="Pangilinan J."/>
            <person name="Labutti K."/>
            <person name="Bruns T.D."/>
            <person name="Grigoriev I.V."/>
        </authorList>
    </citation>
    <scope>NUCLEOTIDE SEQUENCE [LARGE SCALE GENOMIC DNA]</scope>
    <source>
        <strain evidence="2 3">CBS 144469</strain>
    </source>
</reference>
<dbReference type="Proteomes" id="UP000521943">
    <property type="component" value="Unassembled WGS sequence"/>
</dbReference>
<dbReference type="OrthoDB" id="2735536at2759"/>
<organism evidence="2 3">
    <name type="scientific">Ephemerocybe angulata</name>
    <dbReference type="NCBI Taxonomy" id="980116"/>
    <lineage>
        <taxon>Eukaryota</taxon>
        <taxon>Fungi</taxon>
        <taxon>Dikarya</taxon>
        <taxon>Basidiomycota</taxon>
        <taxon>Agaricomycotina</taxon>
        <taxon>Agaricomycetes</taxon>
        <taxon>Agaricomycetidae</taxon>
        <taxon>Agaricales</taxon>
        <taxon>Agaricineae</taxon>
        <taxon>Psathyrellaceae</taxon>
        <taxon>Ephemerocybe</taxon>
    </lineage>
</organism>
<comment type="caution">
    <text evidence="2">The sequence shown here is derived from an EMBL/GenBank/DDBJ whole genome shotgun (WGS) entry which is preliminary data.</text>
</comment>
<accession>A0A8H6MCS9</accession>
<feature type="region of interest" description="Disordered" evidence="1">
    <location>
        <begin position="270"/>
        <end position="289"/>
    </location>
</feature>
<dbReference type="AlphaFoldDB" id="A0A8H6MCS9"/>
<dbReference type="PANTHER" id="PTHR28058">
    <property type="entry name" value="37S RIBOSOMAL PROTEIN MRP51, MITOCHONDRIAL"/>
    <property type="match status" value="1"/>
</dbReference>
<evidence type="ECO:0000256" key="1">
    <source>
        <dbReference type="SAM" id="MobiDB-lite"/>
    </source>
</evidence>
<evidence type="ECO:0000313" key="2">
    <source>
        <dbReference type="EMBL" id="KAF6763760.1"/>
    </source>
</evidence>